<dbReference type="Proteomes" id="UP000029981">
    <property type="component" value="Chromosome 3"/>
</dbReference>
<evidence type="ECO:0000256" key="1">
    <source>
        <dbReference type="SAM" id="MobiDB-lite"/>
    </source>
</evidence>
<protein>
    <submittedName>
        <fullName evidence="2">Uncharacterized protein</fullName>
    </submittedName>
</protein>
<dbReference type="AlphaFoldDB" id="A0A0A0LCS7"/>
<dbReference type="EMBL" id="CM002924">
    <property type="protein sequence ID" value="KGN59568.1"/>
    <property type="molecule type" value="Genomic_DNA"/>
</dbReference>
<name>A0A0A0LCS7_CUCSA</name>
<reference evidence="2 3" key="2">
    <citation type="journal article" date="2009" name="PLoS ONE">
        <title>An integrated genetic and cytogenetic map of the cucumber genome.</title>
        <authorList>
            <person name="Ren Y."/>
            <person name="Zhang Z."/>
            <person name="Liu J."/>
            <person name="Staub J.E."/>
            <person name="Han Y."/>
            <person name="Cheng Z."/>
            <person name="Li X."/>
            <person name="Lu J."/>
            <person name="Miao H."/>
            <person name="Kang H."/>
            <person name="Xie B."/>
            <person name="Gu X."/>
            <person name="Wang X."/>
            <person name="Du Y."/>
            <person name="Jin W."/>
            <person name="Huang S."/>
        </authorList>
    </citation>
    <scope>NUCLEOTIDE SEQUENCE [LARGE SCALE GENOMIC DNA]</scope>
    <source>
        <strain evidence="3">cv. 9930</strain>
    </source>
</reference>
<feature type="region of interest" description="Disordered" evidence="1">
    <location>
        <begin position="136"/>
        <end position="156"/>
    </location>
</feature>
<organism evidence="2 3">
    <name type="scientific">Cucumis sativus</name>
    <name type="common">Cucumber</name>
    <dbReference type="NCBI Taxonomy" id="3659"/>
    <lineage>
        <taxon>Eukaryota</taxon>
        <taxon>Viridiplantae</taxon>
        <taxon>Streptophyta</taxon>
        <taxon>Embryophyta</taxon>
        <taxon>Tracheophyta</taxon>
        <taxon>Spermatophyta</taxon>
        <taxon>Magnoliopsida</taxon>
        <taxon>eudicotyledons</taxon>
        <taxon>Gunneridae</taxon>
        <taxon>Pentapetalae</taxon>
        <taxon>rosids</taxon>
        <taxon>fabids</taxon>
        <taxon>Cucurbitales</taxon>
        <taxon>Cucurbitaceae</taxon>
        <taxon>Benincaseae</taxon>
        <taxon>Cucumis</taxon>
    </lineage>
</organism>
<proteinExistence type="predicted"/>
<keyword evidence="3" id="KW-1185">Reference proteome</keyword>
<reference evidence="2 3" key="4">
    <citation type="journal article" date="2011" name="BMC Genomics">
        <title>RNA-Seq improves annotation of protein-coding genes in the cucumber genome.</title>
        <authorList>
            <person name="Li Z."/>
            <person name="Zhang Z."/>
            <person name="Yan P."/>
            <person name="Huang S."/>
            <person name="Fei Z."/>
            <person name="Lin K."/>
        </authorList>
    </citation>
    <scope>NUCLEOTIDE SEQUENCE [LARGE SCALE GENOMIC DNA]</scope>
    <source>
        <strain evidence="3">cv. 9930</strain>
    </source>
</reference>
<gene>
    <name evidence="2" type="ORF">Csa_3G825130</name>
</gene>
<evidence type="ECO:0000313" key="3">
    <source>
        <dbReference type="Proteomes" id="UP000029981"/>
    </source>
</evidence>
<reference evidence="2 3" key="3">
    <citation type="journal article" date="2010" name="BMC Genomics">
        <title>Transcriptome sequencing and comparative analysis of cucumber flowers with different sex types.</title>
        <authorList>
            <person name="Guo S."/>
            <person name="Zheng Y."/>
            <person name="Joung J.G."/>
            <person name="Liu S."/>
            <person name="Zhang Z."/>
            <person name="Crasta O.R."/>
            <person name="Sobral B.W."/>
            <person name="Xu Y."/>
            <person name="Huang S."/>
            <person name="Fei Z."/>
        </authorList>
    </citation>
    <scope>NUCLEOTIDE SEQUENCE [LARGE SCALE GENOMIC DNA]</scope>
    <source>
        <strain evidence="3">cv. 9930</strain>
    </source>
</reference>
<reference evidence="2 3" key="1">
    <citation type="journal article" date="2009" name="Nat. Genet.">
        <title>The genome of the cucumber, Cucumis sativus L.</title>
        <authorList>
            <person name="Huang S."/>
            <person name="Li R."/>
            <person name="Zhang Z."/>
            <person name="Li L."/>
            <person name="Gu X."/>
            <person name="Fan W."/>
            <person name="Lucas W.J."/>
            <person name="Wang X."/>
            <person name="Xie B."/>
            <person name="Ni P."/>
            <person name="Ren Y."/>
            <person name="Zhu H."/>
            <person name="Li J."/>
            <person name="Lin K."/>
            <person name="Jin W."/>
            <person name="Fei Z."/>
            <person name="Li G."/>
            <person name="Staub J."/>
            <person name="Kilian A."/>
            <person name="van der Vossen E.A."/>
            <person name="Wu Y."/>
            <person name="Guo J."/>
            <person name="He J."/>
            <person name="Jia Z."/>
            <person name="Ren Y."/>
            <person name="Tian G."/>
            <person name="Lu Y."/>
            <person name="Ruan J."/>
            <person name="Qian W."/>
            <person name="Wang M."/>
            <person name="Huang Q."/>
            <person name="Li B."/>
            <person name="Xuan Z."/>
            <person name="Cao J."/>
            <person name="Asan"/>
            <person name="Wu Z."/>
            <person name="Zhang J."/>
            <person name="Cai Q."/>
            <person name="Bai Y."/>
            <person name="Zhao B."/>
            <person name="Han Y."/>
            <person name="Li Y."/>
            <person name="Li X."/>
            <person name="Wang S."/>
            <person name="Shi Q."/>
            <person name="Liu S."/>
            <person name="Cho W.K."/>
            <person name="Kim J.Y."/>
            <person name="Xu Y."/>
            <person name="Heller-Uszynska K."/>
            <person name="Miao H."/>
            <person name="Cheng Z."/>
            <person name="Zhang S."/>
            <person name="Wu J."/>
            <person name="Yang Y."/>
            <person name="Kang H."/>
            <person name="Li M."/>
            <person name="Liang H."/>
            <person name="Ren X."/>
            <person name="Shi Z."/>
            <person name="Wen M."/>
            <person name="Jian M."/>
            <person name="Yang H."/>
            <person name="Zhang G."/>
            <person name="Yang Z."/>
            <person name="Chen R."/>
            <person name="Liu S."/>
            <person name="Li J."/>
            <person name="Ma L."/>
            <person name="Liu H."/>
            <person name="Zhou Y."/>
            <person name="Zhao J."/>
            <person name="Fang X."/>
            <person name="Li G."/>
            <person name="Fang L."/>
            <person name="Li Y."/>
            <person name="Liu D."/>
            <person name="Zheng H."/>
            <person name="Zhang Y."/>
            <person name="Qin N."/>
            <person name="Li Z."/>
            <person name="Yang G."/>
            <person name="Yang S."/>
            <person name="Bolund L."/>
            <person name="Kristiansen K."/>
            <person name="Zheng H."/>
            <person name="Li S."/>
            <person name="Zhang X."/>
            <person name="Yang H."/>
            <person name="Wang J."/>
            <person name="Sun R."/>
            <person name="Zhang B."/>
            <person name="Jiang S."/>
            <person name="Wang J."/>
            <person name="Du Y."/>
            <person name="Li S."/>
        </authorList>
    </citation>
    <scope>NUCLEOTIDE SEQUENCE [LARGE SCALE GENOMIC DNA]</scope>
    <source>
        <strain evidence="3">cv. 9930</strain>
    </source>
</reference>
<evidence type="ECO:0000313" key="2">
    <source>
        <dbReference type="EMBL" id="KGN59568.1"/>
    </source>
</evidence>
<sequence>MIGIKKIMQIEKRQLCLKASSVVGALTCKQTKTQNNEAVEQQDCSTRRSVRLLDKNMERLSLGEKGRMESITIHISFDDMPNCSGPVKKDAELETASKKTNEPERKLNEDLDIEVDEREKNEMKSETREMVLDDPLKSSEENLVRDKSGDHTEIEAPHANLDVTCFSEDEEANEACQDDAFVKISAEEIDFLCQLK</sequence>
<dbReference type="Gramene" id="KGN59568">
    <property type="protein sequence ID" value="KGN59568"/>
    <property type="gene ID" value="Csa_3G825130"/>
</dbReference>
<accession>A0A0A0LCS7</accession>